<dbReference type="AlphaFoldDB" id="A0A4R6W1L2"/>
<proteinExistence type="predicted"/>
<sequence length="54" mass="6128">MRNIIAPRYQNHFLALLNLLPSPNLTFIPSFGFTAADVIFAYSQLTILLIVSYK</sequence>
<dbReference type="Proteomes" id="UP000295292">
    <property type="component" value="Unassembled WGS sequence"/>
</dbReference>
<keyword evidence="2" id="KW-1185">Reference proteome</keyword>
<name>A0A4R6W1L2_9SPHI</name>
<accession>A0A4R6W1L2</accession>
<dbReference type="EMBL" id="SNYV01000020">
    <property type="protein sequence ID" value="TDQ72250.1"/>
    <property type="molecule type" value="Genomic_DNA"/>
</dbReference>
<evidence type="ECO:0000313" key="1">
    <source>
        <dbReference type="EMBL" id="TDQ72250.1"/>
    </source>
</evidence>
<protein>
    <submittedName>
        <fullName evidence="1">Uncharacterized protein</fullName>
    </submittedName>
</protein>
<gene>
    <name evidence="1" type="ORF">CLV99_4713</name>
</gene>
<evidence type="ECO:0000313" key="2">
    <source>
        <dbReference type="Proteomes" id="UP000295292"/>
    </source>
</evidence>
<reference evidence="1 2" key="1">
    <citation type="submission" date="2019-03" db="EMBL/GenBank/DDBJ databases">
        <title>Genomic Encyclopedia of Archaeal and Bacterial Type Strains, Phase II (KMG-II): from individual species to whole genera.</title>
        <authorList>
            <person name="Goeker M."/>
        </authorList>
    </citation>
    <scope>NUCLEOTIDE SEQUENCE [LARGE SCALE GENOMIC DNA]</scope>
    <source>
        <strain evidence="1 2">DSM 28353</strain>
    </source>
</reference>
<comment type="caution">
    <text evidence="1">The sequence shown here is derived from an EMBL/GenBank/DDBJ whole genome shotgun (WGS) entry which is preliminary data.</text>
</comment>
<organism evidence="1 2">
    <name type="scientific">Sphingobacterium yanglingense</name>
    <dbReference type="NCBI Taxonomy" id="1437280"/>
    <lineage>
        <taxon>Bacteria</taxon>
        <taxon>Pseudomonadati</taxon>
        <taxon>Bacteroidota</taxon>
        <taxon>Sphingobacteriia</taxon>
        <taxon>Sphingobacteriales</taxon>
        <taxon>Sphingobacteriaceae</taxon>
        <taxon>Sphingobacterium</taxon>
    </lineage>
</organism>